<protein>
    <submittedName>
        <fullName evidence="2">Pyridine nucleotide-disulfide oxidoreductase</fullName>
    </submittedName>
</protein>
<evidence type="ECO:0000313" key="2">
    <source>
        <dbReference type="EMBL" id="RXW32343.1"/>
    </source>
</evidence>
<dbReference type="PANTHER" id="PTHR43539">
    <property type="entry name" value="FLAVIN-BINDING MONOOXYGENASE-LIKE PROTEIN (AFU_ORTHOLOGUE AFUA_4G09220)"/>
    <property type="match status" value="1"/>
</dbReference>
<dbReference type="SUPFAM" id="SSF51905">
    <property type="entry name" value="FAD/NAD(P)-binding domain"/>
    <property type="match status" value="1"/>
</dbReference>
<accession>A0A4Q2EH11</accession>
<organism evidence="2 3">
    <name type="scientific">Propioniciclava flava</name>
    <dbReference type="NCBI Taxonomy" id="2072026"/>
    <lineage>
        <taxon>Bacteria</taxon>
        <taxon>Bacillati</taxon>
        <taxon>Actinomycetota</taxon>
        <taxon>Actinomycetes</taxon>
        <taxon>Propionibacteriales</taxon>
        <taxon>Propionibacteriaceae</taxon>
        <taxon>Propioniciclava</taxon>
    </lineage>
</organism>
<keyword evidence="1" id="KW-0560">Oxidoreductase</keyword>
<dbReference type="EMBL" id="PPCV01000004">
    <property type="protein sequence ID" value="RXW32343.1"/>
    <property type="molecule type" value="Genomic_DNA"/>
</dbReference>
<comment type="caution">
    <text evidence="2">The sequence shown here is derived from an EMBL/GenBank/DDBJ whole genome shotgun (WGS) entry which is preliminary data.</text>
</comment>
<dbReference type="GO" id="GO:0004497">
    <property type="term" value="F:monooxygenase activity"/>
    <property type="evidence" value="ECO:0007669"/>
    <property type="project" value="TreeGrafter"/>
</dbReference>
<dbReference type="PRINTS" id="PR00368">
    <property type="entry name" value="FADPNR"/>
</dbReference>
<dbReference type="InterPro" id="IPR036188">
    <property type="entry name" value="FAD/NAD-bd_sf"/>
</dbReference>
<gene>
    <name evidence="2" type="ORF">C1706_07255</name>
</gene>
<reference evidence="2 3" key="1">
    <citation type="submission" date="2018-01" db="EMBL/GenBank/DDBJ databases">
        <title>Lactibacter flavus gen. nov., sp. nov., a novel bacterium of the family Propionibacteriaceae isolated from raw milk and dairy products.</title>
        <authorList>
            <person name="Wenning M."/>
            <person name="Breitenwieser F."/>
            <person name="Huptas C."/>
            <person name="von Neubeck M."/>
            <person name="Busse H.-J."/>
            <person name="Scherer S."/>
        </authorList>
    </citation>
    <scope>NUCLEOTIDE SEQUENCE [LARGE SCALE GENOMIC DNA]</scope>
    <source>
        <strain evidence="2 3">VG341</strain>
    </source>
</reference>
<evidence type="ECO:0000313" key="3">
    <source>
        <dbReference type="Proteomes" id="UP000290624"/>
    </source>
</evidence>
<sequence length="354" mass="37884">MENSVLDTVVIGAGQAGLAASYHLAHRGLAPHRDFVTLDANDGPGGAWRHRWDSLTLGRAHGVHDLPGSPLGTPDPEEPASRVVARYYGDYERRFGLPVLRPLRVDAVSSRPDGLLEVAAGERRFATRSLINATGTWDKPFWPAYPGRDSFAGRQLHTHDFVSAEEFAGQRVVVVGGGTSAVQFLLQLDAAGAATTWVTRRPPEWVVRPFDTEWGRAVEDRVRARTERGLPPESVVAATGIPLTPEYRAGIDAGVLVSAGPMSAVTPRGVRLADGRLVEADAILWATGFRHSLDHLAPLRLREPGGGIRTDGVRAARDPRVFLVGYGASASTLGATRAGRDAALAMLDALPRAA</sequence>
<keyword evidence="3" id="KW-1185">Reference proteome</keyword>
<dbReference type="OrthoDB" id="178899at2"/>
<dbReference type="PANTHER" id="PTHR43539:SF78">
    <property type="entry name" value="FLAVIN-CONTAINING MONOOXYGENASE"/>
    <property type="match status" value="1"/>
</dbReference>
<dbReference type="PRINTS" id="PR00469">
    <property type="entry name" value="PNDRDTASEII"/>
</dbReference>
<evidence type="ECO:0000256" key="1">
    <source>
        <dbReference type="ARBA" id="ARBA00023002"/>
    </source>
</evidence>
<dbReference type="AlphaFoldDB" id="A0A4Q2EH11"/>
<dbReference type="Proteomes" id="UP000290624">
    <property type="component" value="Unassembled WGS sequence"/>
</dbReference>
<dbReference type="InterPro" id="IPR050982">
    <property type="entry name" value="Auxin_biosynth/cation_transpt"/>
</dbReference>
<name>A0A4Q2EH11_9ACTN</name>
<proteinExistence type="predicted"/>
<dbReference type="Gene3D" id="3.50.50.60">
    <property type="entry name" value="FAD/NAD(P)-binding domain"/>
    <property type="match status" value="1"/>
</dbReference>
<dbReference type="Pfam" id="PF13738">
    <property type="entry name" value="Pyr_redox_3"/>
    <property type="match status" value="1"/>
</dbReference>
<dbReference type="GO" id="GO:0050660">
    <property type="term" value="F:flavin adenine dinucleotide binding"/>
    <property type="evidence" value="ECO:0007669"/>
    <property type="project" value="TreeGrafter"/>
</dbReference>